<feature type="compositionally biased region" description="Polar residues" evidence="1">
    <location>
        <begin position="94"/>
        <end position="105"/>
    </location>
</feature>
<dbReference type="EMBL" id="CAJMXA010000335">
    <property type="protein sequence ID" value="CAE6426589.1"/>
    <property type="molecule type" value="Genomic_DNA"/>
</dbReference>
<evidence type="ECO:0000256" key="1">
    <source>
        <dbReference type="SAM" id="MobiDB-lite"/>
    </source>
</evidence>
<accession>A0A8H3AKP1</accession>
<gene>
    <name evidence="3" type="ORF">RDB_LOCUS18826</name>
</gene>
<feature type="region of interest" description="Disordered" evidence="1">
    <location>
        <begin position="82"/>
        <end position="105"/>
    </location>
</feature>
<reference evidence="3" key="1">
    <citation type="submission" date="2021-01" db="EMBL/GenBank/DDBJ databases">
        <authorList>
            <person name="Kaushik A."/>
        </authorList>
    </citation>
    <scope>NUCLEOTIDE SEQUENCE</scope>
    <source>
        <strain evidence="3">AG6-10EEA</strain>
    </source>
</reference>
<sequence length="296" mass="31295">MRFSVSSLLTLAVAATAVVAQPSKRFRQLNPDKASIQEVKWEELTPVSTETVTNAKRFAQGLPPLIPKRRNRGTHGSAIHAKKGTRVASAPRAETSSVPPTTSKCNILVKDSSTGQELGYVSKEWNSFAEYGPLQSSQINALEVSFTSSAGAASQLDLVTTNGKSAAHPFLGAAVGYGSDSEDIGPDSTNYLFLVGTTQTPTGSLPSTEANNSFSEVSGAEAASESGIWSYDSASRVFTAWWINSDGSSVKADILWSSQEGNQLFTLTGDSDMFRSTFGVDAPEVTLTCVPPVTVA</sequence>
<feature type="chain" id="PRO_5034969994" evidence="2">
    <location>
        <begin position="21"/>
        <end position="296"/>
    </location>
</feature>
<dbReference type="AlphaFoldDB" id="A0A8H3AKP1"/>
<comment type="caution">
    <text evidence="3">The sequence shown here is derived from an EMBL/GenBank/DDBJ whole genome shotgun (WGS) entry which is preliminary data.</text>
</comment>
<dbReference type="Proteomes" id="UP000663853">
    <property type="component" value="Unassembled WGS sequence"/>
</dbReference>
<feature type="signal peptide" evidence="2">
    <location>
        <begin position="1"/>
        <end position="20"/>
    </location>
</feature>
<name>A0A8H3AKP1_9AGAM</name>
<evidence type="ECO:0000313" key="3">
    <source>
        <dbReference type="EMBL" id="CAE6426589.1"/>
    </source>
</evidence>
<protein>
    <submittedName>
        <fullName evidence="3">Uncharacterized protein</fullName>
    </submittedName>
</protein>
<organism evidence="3 4">
    <name type="scientific">Rhizoctonia solani</name>
    <dbReference type="NCBI Taxonomy" id="456999"/>
    <lineage>
        <taxon>Eukaryota</taxon>
        <taxon>Fungi</taxon>
        <taxon>Dikarya</taxon>
        <taxon>Basidiomycota</taxon>
        <taxon>Agaricomycotina</taxon>
        <taxon>Agaricomycetes</taxon>
        <taxon>Cantharellales</taxon>
        <taxon>Ceratobasidiaceae</taxon>
        <taxon>Rhizoctonia</taxon>
    </lineage>
</organism>
<evidence type="ECO:0000313" key="4">
    <source>
        <dbReference type="Proteomes" id="UP000663853"/>
    </source>
</evidence>
<proteinExistence type="predicted"/>
<keyword evidence="2" id="KW-0732">Signal</keyword>
<evidence type="ECO:0000256" key="2">
    <source>
        <dbReference type="SAM" id="SignalP"/>
    </source>
</evidence>